<proteinExistence type="inferred from homology"/>
<comment type="caution">
    <text evidence="6">The sequence shown here is derived from an EMBL/GenBank/DDBJ whole genome shotgun (WGS) entry which is preliminary data.</text>
</comment>
<dbReference type="InterPro" id="IPR000847">
    <property type="entry name" value="LysR_HTH_N"/>
</dbReference>
<dbReference type="InterPro" id="IPR005119">
    <property type="entry name" value="LysR_subst-bd"/>
</dbReference>
<organism evidence="6 7">
    <name type="scientific">Vibrio ishigakensis</name>
    <dbReference type="NCBI Taxonomy" id="1481914"/>
    <lineage>
        <taxon>Bacteria</taxon>
        <taxon>Pseudomonadati</taxon>
        <taxon>Pseudomonadota</taxon>
        <taxon>Gammaproteobacteria</taxon>
        <taxon>Vibrionales</taxon>
        <taxon>Vibrionaceae</taxon>
        <taxon>Vibrio</taxon>
    </lineage>
</organism>
<dbReference type="Gene3D" id="1.10.10.10">
    <property type="entry name" value="Winged helix-like DNA-binding domain superfamily/Winged helix DNA-binding domain"/>
    <property type="match status" value="1"/>
</dbReference>
<dbReference type="PANTHER" id="PTHR30118:SF7">
    <property type="entry name" value="TRANSCRIPTIONAL REGULATOR LYSR FAMILY"/>
    <property type="match status" value="1"/>
</dbReference>
<dbReference type="Proteomes" id="UP000031666">
    <property type="component" value="Unassembled WGS sequence"/>
</dbReference>
<dbReference type="GO" id="GO:0003700">
    <property type="term" value="F:DNA-binding transcription factor activity"/>
    <property type="evidence" value="ECO:0007669"/>
    <property type="project" value="InterPro"/>
</dbReference>
<dbReference type="PRINTS" id="PR00039">
    <property type="entry name" value="HTHLYSR"/>
</dbReference>
<dbReference type="Pfam" id="PF00126">
    <property type="entry name" value="HTH_1"/>
    <property type="match status" value="1"/>
</dbReference>
<comment type="similarity">
    <text evidence="1">Belongs to the LysR transcriptional regulatory family.</text>
</comment>
<dbReference type="SUPFAM" id="SSF46785">
    <property type="entry name" value="Winged helix' DNA-binding domain"/>
    <property type="match status" value="1"/>
</dbReference>
<reference evidence="6 7" key="1">
    <citation type="submission" date="2015-01" db="EMBL/GenBank/DDBJ databases">
        <title>Vibrio sp. C94 JCM 19241 whole genome shotgun sequence.</title>
        <authorList>
            <person name="Sawabe T."/>
            <person name="Meirelles P."/>
            <person name="Feng G."/>
            <person name="Sayaka M."/>
            <person name="Hattori M."/>
            <person name="Ohkuma M."/>
        </authorList>
    </citation>
    <scope>NUCLEOTIDE SEQUENCE [LARGE SCALE GENOMIC DNA]</scope>
    <source>
        <strain evidence="7">JCM 19241</strain>
    </source>
</reference>
<dbReference type="GO" id="GO:0003677">
    <property type="term" value="F:DNA binding"/>
    <property type="evidence" value="ECO:0007669"/>
    <property type="project" value="UniProtKB-KW"/>
</dbReference>
<protein>
    <submittedName>
        <fullName evidence="6">Transcriptional regulator</fullName>
    </submittedName>
</protein>
<gene>
    <name evidence="6" type="ORF">JCM19241_5130</name>
</gene>
<evidence type="ECO:0000256" key="4">
    <source>
        <dbReference type="ARBA" id="ARBA00023163"/>
    </source>
</evidence>
<evidence type="ECO:0000256" key="2">
    <source>
        <dbReference type="ARBA" id="ARBA00023015"/>
    </source>
</evidence>
<dbReference type="Pfam" id="PF03466">
    <property type="entry name" value="LysR_substrate"/>
    <property type="match status" value="1"/>
</dbReference>
<dbReference type="SUPFAM" id="SSF53850">
    <property type="entry name" value="Periplasmic binding protein-like II"/>
    <property type="match status" value="1"/>
</dbReference>
<dbReference type="STRING" id="1481914.JCM19241_5130"/>
<keyword evidence="2" id="KW-0805">Transcription regulation</keyword>
<evidence type="ECO:0000256" key="3">
    <source>
        <dbReference type="ARBA" id="ARBA00023125"/>
    </source>
</evidence>
<keyword evidence="3" id="KW-0238">DNA-binding</keyword>
<name>A0A0B8QH55_9VIBR</name>
<dbReference type="Gene3D" id="3.40.190.10">
    <property type="entry name" value="Periplasmic binding protein-like II"/>
    <property type="match status" value="2"/>
</dbReference>
<dbReference type="PANTHER" id="PTHR30118">
    <property type="entry name" value="HTH-TYPE TRANSCRIPTIONAL REGULATOR LEUO-RELATED"/>
    <property type="match status" value="1"/>
</dbReference>
<reference evidence="6 7" key="2">
    <citation type="submission" date="2015-01" db="EMBL/GenBank/DDBJ databases">
        <authorList>
            <consortium name="NBRP consortium"/>
            <person name="Sawabe T."/>
            <person name="Meirelles P."/>
            <person name="Feng G."/>
            <person name="Sayaka M."/>
            <person name="Hattori M."/>
            <person name="Ohkuma M."/>
        </authorList>
    </citation>
    <scope>NUCLEOTIDE SEQUENCE [LARGE SCALE GENOMIC DNA]</scope>
    <source>
        <strain evidence="7">JCM 19241</strain>
    </source>
</reference>
<evidence type="ECO:0000313" key="7">
    <source>
        <dbReference type="Proteomes" id="UP000031666"/>
    </source>
</evidence>
<dbReference type="InterPro" id="IPR036388">
    <property type="entry name" value="WH-like_DNA-bd_sf"/>
</dbReference>
<accession>A0A0B8QH55</accession>
<evidence type="ECO:0000256" key="1">
    <source>
        <dbReference type="ARBA" id="ARBA00009437"/>
    </source>
</evidence>
<sequence length="316" mass="35542">MKTLEQQLSRVDLNLLVSLSVLLKEKNVSRAAETLYLSQPAMSRTLKRLRDVFDDPLFYRESAGLQPTDKALSLQEPLSEILMSVNKLIDSTKFTPELCDQTFKISLPPLMSRQLSVPLVREVMRAAPKASLLEYPASKDPEKLLKQREVDFSIHITTPANKEEFPSELIGSTYGVVYGMKGHPLAGGNSVTMEDCVKYPFMDLNLDLRSDADSQNPVDEYLAPLGLKREVTFKSGQLNTLVDAMEDSNNLLVSTHALRSVDNFRERLVPIYSMKGALDIDVYLLEHKRTANSAPHQWLKGLILETLRGRAFNCEV</sequence>
<dbReference type="InterPro" id="IPR050389">
    <property type="entry name" value="LysR-type_TF"/>
</dbReference>
<feature type="domain" description="HTH lysR-type" evidence="5">
    <location>
        <begin position="11"/>
        <end position="68"/>
    </location>
</feature>
<dbReference type="InterPro" id="IPR036390">
    <property type="entry name" value="WH_DNA-bd_sf"/>
</dbReference>
<dbReference type="EMBL" id="BBSC01000002">
    <property type="protein sequence ID" value="GAM73934.1"/>
    <property type="molecule type" value="Genomic_DNA"/>
</dbReference>
<dbReference type="AlphaFoldDB" id="A0A0B8QH55"/>
<keyword evidence="4" id="KW-0804">Transcription</keyword>
<evidence type="ECO:0000259" key="5">
    <source>
        <dbReference type="PROSITE" id="PS50931"/>
    </source>
</evidence>
<evidence type="ECO:0000313" key="6">
    <source>
        <dbReference type="EMBL" id="GAM73934.1"/>
    </source>
</evidence>
<dbReference type="PROSITE" id="PS50931">
    <property type="entry name" value="HTH_LYSR"/>
    <property type="match status" value="1"/>
</dbReference>